<keyword evidence="10" id="KW-1185">Reference proteome</keyword>
<evidence type="ECO:0000256" key="5">
    <source>
        <dbReference type="ARBA" id="ARBA00023212"/>
    </source>
</evidence>
<evidence type="ECO:0000313" key="10">
    <source>
        <dbReference type="Proteomes" id="UP000000689"/>
    </source>
</evidence>
<dbReference type="Proteomes" id="UP000000689">
    <property type="component" value="Chromosome 3"/>
</dbReference>
<dbReference type="GeneID" id="11496322"/>
<dbReference type="EMBL" id="HE580269">
    <property type="protein sequence ID" value="CCD24189.1"/>
    <property type="molecule type" value="Genomic_DNA"/>
</dbReference>
<feature type="region of interest" description="Disordered" evidence="7">
    <location>
        <begin position="1"/>
        <end position="20"/>
    </location>
</feature>
<feature type="compositionally biased region" description="Polar residues" evidence="7">
    <location>
        <begin position="106"/>
        <end position="127"/>
    </location>
</feature>
<feature type="region of interest" description="Disordered" evidence="7">
    <location>
        <begin position="222"/>
        <end position="260"/>
    </location>
</feature>
<dbReference type="GO" id="GO:0005819">
    <property type="term" value="C:spindle"/>
    <property type="evidence" value="ECO:0007669"/>
    <property type="project" value="UniProtKB-SubCell"/>
</dbReference>
<evidence type="ECO:0000256" key="1">
    <source>
        <dbReference type="ARBA" id="ARBA00004123"/>
    </source>
</evidence>
<feature type="region of interest" description="Disordered" evidence="7">
    <location>
        <begin position="622"/>
        <end position="642"/>
    </location>
</feature>
<dbReference type="eggNOG" id="ENOG502S0AD">
    <property type="taxonomic scope" value="Eukaryota"/>
</dbReference>
<evidence type="ECO:0000256" key="4">
    <source>
        <dbReference type="ARBA" id="ARBA00022490"/>
    </source>
</evidence>
<feature type="domain" description="Inner centromere protein ARK-binding" evidence="8">
    <location>
        <begin position="689"/>
        <end position="739"/>
    </location>
</feature>
<comment type="similarity">
    <text evidence="3">Belongs to the INCENP family.</text>
</comment>
<dbReference type="Pfam" id="PF03941">
    <property type="entry name" value="INCENP_ARK-bind"/>
    <property type="match status" value="1"/>
</dbReference>
<evidence type="ECO:0000256" key="6">
    <source>
        <dbReference type="ARBA" id="ARBA00023242"/>
    </source>
</evidence>
<dbReference type="HOGENOM" id="CLU_015675_0_0_1"/>
<dbReference type="AlphaFoldDB" id="G0W8S8"/>
<evidence type="ECO:0000256" key="2">
    <source>
        <dbReference type="ARBA" id="ARBA00004186"/>
    </source>
</evidence>
<evidence type="ECO:0000256" key="3">
    <source>
        <dbReference type="ARBA" id="ARBA00010042"/>
    </source>
</evidence>
<organism evidence="9 10">
    <name type="scientific">Naumovozyma dairenensis (strain ATCC 10597 / BCRC 20456 / CBS 421 / NBRC 0211 / NRRL Y-12639)</name>
    <name type="common">Saccharomyces dairenensis</name>
    <dbReference type="NCBI Taxonomy" id="1071378"/>
    <lineage>
        <taxon>Eukaryota</taxon>
        <taxon>Fungi</taxon>
        <taxon>Dikarya</taxon>
        <taxon>Ascomycota</taxon>
        <taxon>Saccharomycotina</taxon>
        <taxon>Saccharomycetes</taxon>
        <taxon>Saccharomycetales</taxon>
        <taxon>Saccharomycetaceae</taxon>
        <taxon>Naumovozyma</taxon>
    </lineage>
</organism>
<dbReference type="OrthoDB" id="6123at2759"/>
<feature type="compositionally biased region" description="Basic and acidic residues" evidence="7">
    <location>
        <begin position="590"/>
        <end position="605"/>
    </location>
</feature>
<dbReference type="GO" id="GO:0005634">
    <property type="term" value="C:nucleus"/>
    <property type="evidence" value="ECO:0007669"/>
    <property type="project" value="UniProtKB-SubCell"/>
</dbReference>
<feature type="region of interest" description="Disordered" evidence="7">
    <location>
        <begin position="341"/>
        <end position="385"/>
    </location>
</feature>
<keyword evidence="4" id="KW-0963">Cytoplasm</keyword>
<dbReference type="RefSeq" id="XP_003669432.1">
    <property type="nucleotide sequence ID" value="XM_003669384.1"/>
</dbReference>
<comment type="subcellular location">
    <subcellularLocation>
        <location evidence="2">Cytoplasm</location>
        <location evidence="2">Cytoskeleton</location>
        <location evidence="2">Spindle</location>
    </subcellularLocation>
    <subcellularLocation>
        <location evidence="1">Nucleus</location>
    </subcellularLocation>
</comment>
<keyword evidence="5" id="KW-0206">Cytoskeleton</keyword>
<feature type="region of interest" description="Disordered" evidence="7">
    <location>
        <begin position="579"/>
        <end position="605"/>
    </location>
</feature>
<protein>
    <recommendedName>
        <fullName evidence="8">Inner centromere protein ARK-binding domain-containing protein</fullName>
    </recommendedName>
</protein>
<dbReference type="InterPro" id="IPR005635">
    <property type="entry name" value="Inner_centromere_prot_ARK-bd"/>
</dbReference>
<feature type="region of interest" description="Disordered" evidence="7">
    <location>
        <begin position="104"/>
        <end position="140"/>
    </location>
</feature>
<accession>G0W8S8</accession>
<dbReference type="OMA" id="RSNMFVP"/>
<evidence type="ECO:0000256" key="7">
    <source>
        <dbReference type="SAM" id="MobiDB-lite"/>
    </source>
</evidence>
<dbReference type="STRING" id="1071378.G0W8S8"/>
<reference evidence="9 10" key="1">
    <citation type="journal article" date="2011" name="Proc. Natl. Acad. Sci. U.S.A.">
        <title>Evolutionary erosion of yeast sex chromosomes by mating-type switching accidents.</title>
        <authorList>
            <person name="Gordon J.L."/>
            <person name="Armisen D."/>
            <person name="Proux-Wera E."/>
            <person name="Oheigeartaigh S.S."/>
            <person name="Byrne K.P."/>
            <person name="Wolfe K.H."/>
        </authorList>
    </citation>
    <scope>NUCLEOTIDE SEQUENCE [LARGE SCALE GENOMIC DNA]</scope>
    <source>
        <strain evidence="10">ATCC 10597 / BCRC 20456 / CBS 421 / NBRC 0211 / NRRL Y-12639</strain>
    </source>
</reference>
<sequence>MDWALQAAKKKVQRPPGSSRSIVESLNTFNNIGSKHQSQINSILNKSNKWINDDIESLLITKRRDAIKKKENVMVSPEKTVGKMDIVFPQSNDNVQSIENNHEEATMTTQSNTRETHNSNINDSTTPKRNHGDFSGITPKSLHNIKDKVQAIGNNTLDKTQPDSTKIATVTNPDQESPWSPIKVDQKLRSSTTTTVIPNATENMSTKSRETAKEISLAAKFDSSQNTKHKAKTNNTKKQDLQTTNRAQRRSNMFIPLPNKDPLIVYPSNNHNNGSTKSSNNNTVSLLPSRIRPQRNQNMVKRVTQSPILRTSNSTTSTRTNESIFDRLSSLSTKSFEHKIASKQSTNHSHRKFSSSSIDVTGSPMKRTSPVMKPKLGMTPGSTIDNNLHETLKDIFSTKKSTLESPTNQRNNKINDIVNITVRHAKPIRNSLIPKIDNNVKNNTNIRHNNVSPNSNNLPMTKNERWNNNNKRKSLRRPILPTANMTSKTSERHNNHHDGLLDISNAPYGKIIEKAPNNNVPTNTADKKATKNVTKRDSLLLNTKKIKHDRLTKFQLLPSIESEKQDLKRKLEQRLSGVMRTQQEQKRRRIENQRKKSQLEDEFRRRTRHLTDFREAPILNDHSSAIPIPNNNNISGTNTNVGDNGKVDTTNILHDIDTIDHRIIIGAPASSNQNSSCRVDEHSRPSLPEIFSDSEQEDTVTLTDWAKSPYLQQTLLEQQNWDPRAIFGPIPPLHTDEVFKTSRLNKLKPGKLIPKKT</sequence>
<feature type="compositionally biased region" description="Low complexity" evidence="7">
    <location>
        <begin position="623"/>
        <end position="640"/>
    </location>
</feature>
<gene>
    <name evidence="9" type="primary">NDAI0C05300</name>
    <name evidence="9" type="ordered locus">NDAI_0C05300</name>
</gene>
<keyword evidence="6" id="KW-0539">Nucleus</keyword>
<proteinExistence type="inferred from homology"/>
<name>G0W8S8_NAUDC</name>
<evidence type="ECO:0000313" key="9">
    <source>
        <dbReference type="EMBL" id="CCD24189.1"/>
    </source>
</evidence>
<evidence type="ECO:0000259" key="8">
    <source>
        <dbReference type="Pfam" id="PF03941"/>
    </source>
</evidence>
<feature type="region of interest" description="Disordered" evidence="7">
    <location>
        <begin position="439"/>
        <end position="468"/>
    </location>
</feature>
<dbReference type="KEGG" id="ndi:NDAI_0C05300"/>
<feature type="compositionally biased region" description="Polar residues" evidence="7">
    <location>
        <begin position="439"/>
        <end position="460"/>
    </location>
</feature>